<dbReference type="InterPro" id="IPR027417">
    <property type="entry name" value="P-loop_NTPase"/>
</dbReference>
<dbReference type="AlphaFoldDB" id="A0A0B4HI13"/>
<dbReference type="EMBL" id="AZNH01000002">
    <property type="protein sequence ID" value="KID91917.1"/>
    <property type="molecule type" value="Genomic_DNA"/>
</dbReference>
<dbReference type="Proteomes" id="UP000031192">
    <property type="component" value="Unassembled WGS sequence"/>
</dbReference>
<organism evidence="2 3">
    <name type="scientific">Metarhizium guizhouense (strain ARSEF 977)</name>
    <dbReference type="NCBI Taxonomy" id="1276136"/>
    <lineage>
        <taxon>Eukaryota</taxon>
        <taxon>Fungi</taxon>
        <taxon>Dikarya</taxon>
        <taxon>Ascomycota</taxon>
        <taxon>Pezizomycotina</taxon>
        <taxon>Sordariomycetes</taxon>
        <taxon>Hypocreomycetidae</taxon>
        <taxon>Hypocreales</taxon>
        <taxon>Clavicipitaceae</taxon>
        <taxon>Metarhizium</taxon>
    </lineage>
</organism>
<feature type="domain" description="NB-ARC" evidence="1">
    <location>
        <begin position="20"/>
        <end position="136"/>
    </location>
</feature>
<evidence type="ECO:0000313" key="2">
    <source>
        <dbReference type="EMBL" id="KID91917.1"/>
    </source>
</evidence>
<dbReference type="Gene3D" id="3.40.50.300">
    <property type="entry name" value="P-loop containing nucleotide triphosphate hydrolases"/>
    <property type="match status" value="1"/>
</dbReference>
<accession>A0A0B4HI13</accession>
<dbReference type="SUPFAM" id="SSF52540">
    <property type="entry name" value="P-loop containing nucleoside triphosphate hydrolases"/>
    <property type="match status" value="1"/>
</dbReference>
<reference evidence="2 3" key="1">
    <citation type="journal article" date="2014" name="Proc. Natl. Acad. Sci. U.S.A.">
        <title>Trajectory and genomic determinants of fungal-pathogen speciation and host adaptation.</title>
        <authorList>
            <person name="Hu X."/>
            <person name="Xiao G."/>
            <person name="Zheng P."/>
            <person name="Shang Y."/>
            <person name="Su Y."/>
            <person name="Zhang X."/>
            <person name="Liu X."/>
            <person name="Zhan S."/>
            <person name="St Leger R.J."/>
            <person name="Wang C."/>
        </authorList>
    </citation>
    <scope>NUCLEOTIDE SEQUENCE [LARGE SCALE GENOMIC DNA]</scope>
    <source>
        <strain evidence="2 3">ARSEF 977</strain>
    </source>
</reference>
<dbReference type="GO" id="GO:0043531">
    <property type="term" value="F:ADP binding"/>
    <property type="evidence" value="ECO:0007669"/>
    <property type="project" value="InterPro"/>
</dbReference>
<keyword evidence="3" id="KW-1185">Reference proteome</keyword>
<proteinExistence type="predicted"/>
<dbReference type="HOGENOM" id="CLU_1731913_0_0_1"/>
<evidence type="ECO:0000313" key="3">
    <source>
        <dbReference type="Proteomes" id="UP000031192"/>
    </source>
</evidence>
<evidence type="ECO:0000259" key="1">
    <source>
        <dbReference type="Pfam" id="PF00931"/>
    </source>
</evidence>
<dbReference type="Pfam" id="PF00931">
    <property type="entry name" value="NB-ARC"/>
    <property type="match status" value="1"/>
</dbReference>
<name>A0A0B4HI13_METGA</name>
<protein>
    <submittedName>
        <fullName evidence="2">NB-ARC and TPR domain protein</fullName>
    </submittedName>
</protein>
<comment type="caution">
    <text evidence="2">The sequence shown here is derived from an EMBL/GenBank/DDBJ whole genome shotgun (WGS) entry which is preliminary data.</text>
</comment>
<gene>
    <name evidence="2" type="ORF">MGU_00828</name>
</gene>
<dbReference type="InterPro" id="IPR002182">
    <property type="entry name" value="NB-ARC"/>
</dbReference>
<sequence length="151" mass="16523">MLSAFTLEPSTFSAATPIPSFLWISADNAISIGQSFRTIANGLGLLESDEEKRDVAVATYKVKKWLATTNSTFLLVFDNVDDFAALKTAWPTAIHGSILLTTRDFIVATSLATKYVLVDALSDEDGSRLLLKAVDHDDSLLDAQQQQQQQQ</sequence>